<sequence>MVDRVLEIKGLKTVFFTDDGQVPAVDGIDLVVQEGEILGIVGESGCGKSVTSLSVMGLVTDPGKVVEGEILFNGEEISHASERRMRKIRGNDIAMIFQEPMTSLNPVFTIGDQMVEALCIHQKMKKKEARHRAIDLLKLVGLPRAADLIREYPHQLSGGMRQRVMIAMAMACDPKVLIADEPTTALDVTIQKQILNLMKKLNREMGTAIVLITHDLGVVAQMCERVAVMYAGKIVEEGPVRQIFHQAKHPYTKGLLASLPNLSKRKSRLYSIRGNVPKPGTVKAGCPFAARCDFVMDRCKSELPELNRFDDGHSVRCWLHEV</sequence>
<dbReference type="CDD" id="cd03257">
    <property type="entry name" value="ABC_NikE_OppD_transporters"/>
    <property type="match status" value="1"/>
</dbReference>
<evidence type="ECO:0000256" key="4">
    <source>
        <dbReference type="ARBA" id="ARBA00022475"/>
    </source>
</evidence>
<dbReference type="EMBL" id="JBHSFW010000007">
    <property type="protein sequence ID" value="MFC4619272.1"/>
    <property type="molecule type" value="Genomic_DNA"/>
</dbReference>
<evidence type="ECO:0000256" key="3">
    <source>
        <dbReference type="ARBA" id="ARBA00022448"/>
    </source>
</evidence>
<dbReference type="Proteomes" id="UP001596022">
    <property type="component" value="Unassembled WGS sequence"/>
</dbReference>
<dbReference type="Gene3D" id="3.40.50.300">
    <property type="entry name" value="P-loop containing nucleotide triphosphate hydrolases"/>
    <property type="match status" value="1"/>
</dbReference>
<evidence type="ECO:0000256" key="5">
    <source>
        <dbReference type="ARBA" id="ARBA00022741"/>
    </source>
</evidence>
<dbReference type="PANTHER" id="PTHR43297">
    <property type="entry name" value="OLIGOPEPTIDE TRANSPORT ATP-BINDING PROTEIN APPD"/>
    <property type="match status" value="1"/>
</dbReference>
<dbReference type="GO" id="GO:0005524">
    <property type="term" value="F:ATP binding"/>
    <property type="evidence" value="ECO:0007669"/>
    <property type="project" value="UniProtKB-KW"/>
</dbReference>
<proteinExistence type="inferred from homology"/>
<dbReference type="PROSITE" id="PS00211">
    <property type="entry name" value="ABC_TRANSPORTER_1"/>
    <property type="match status" value="1"/>
</dbReference>
<evidence type="ECO:0000256" key="2">
    <source>
        <dbReference type="ARBA" id="ARBA00005417"/>
    </source>
</evidence>
<evidence type="ECO:0000313" key="9">
    <source>
        <dbReference type="EMBL" id="MFC4619272.1"/>
    </source>
</evidence>
<evidence type="ECO:0000256" key="6">
    <source>
        <dbReference type="ARBA" id="ARBA00022840"/>
    </source>
</evidence>
<evidence type="ECO:0000256" key="1">
    <source>
        <dbReference type="ARBA" id="ARBA00004202"/>
    </source>
</evidence>
<keyword evidence="5" id="KW-0547">Nucleotide-binding</keyword>
<evidence type="ECO:0000259" key="8">
    <source>
        <dbReference type="PROSITE" id="PS50893"/>
    </source>
</evidence>
<protein>
    <submittedName>
        <fullName evidence="9">ABC transporter ATP-binding protein</fullName>
    </submittedName>
</protein>
<dbReference type="SUPFAM" id="SSF52540">
    <property type="entry name" value="P-loop containing nucleoside triphosphate hydrolases"/>
    <property type="match status" value="1"/>
</dbReference>
<name>A0ABV9GPV4_9BACL</name>
<comment type="similarity">
    <text evidence="2">Belongs to the ABC transporter superfamily.</text>
</comment>
<dbReference type="InterPro" id="IPR027417">
    <property type="entry name" value="P-loop_NTPase"/>
</dbReference>
<dbReference type="InterPro" id="IPR050388">
    <property type="entry name" value="ABC_Ni/Peptide_Import"/>
</dbReference>
<keyword evidence="3" id="KW-0813">Transport</keyword>
<accession>A0ABV9GPV4</accession>
<keyword evidence="4" id="KW-1003">Cell membrane</keyword>
<dbReference type="PANTHER" id="PTHR43297:SF2">
    <property type="entry name" value="DIPEPTIDE TRANSPORT ATP-BINDING PROTEIN DPPD"/>
    <property type="match status" value="1"/>
</dbReference>
<dbReference type="InterPro" id="IPR003593">
    <property type="entry name" value="AAA+_ATPase"/>
</dbReference>
<comment type="subcellular location">
    <subcellularLocation>
        <location evidence="1">Cell membrane</location>
        <topology evidence="1">Peripheral membrane protein</topology>
    </subcellularLocation>
</comment>
<keyword evidence="6 9" id="KW-0067">ATP-binding</keyword>
<dbReference type="RefSeq" id="WP_376846371.1">
    <property type="nucleotide sequence ID" value="NZ_JBHSFW010000007.1"/>
</dbReference>
<dbReference type="PROSITE" id="PS50893">
    <property type="entry name" value="ABC_TRANSPORTER_2"/>
    <property type="match status" value="1"/>
</dbReference>
<dbReference type="SMART" id="SM00382">
    <property type="entry name" value="AAA"/>
    <property type="match status" value="1"/>
</dbReference>
<dbReference type="InterPro" id="IPR013563">
    <property type="entry name" value="Oligopep_ABC_C"/>
</dbReference>
<evidence type="ECO:0000256" key="7">
    <source>
        <dbReference type="ARBA" id="ARBA00023136"/>
    </source>
</evidence>
<keyword evidence="7" id="KW-0472">Membrane</keyword>
<dbReference type="Pfam" id="PF00005">
    <property type="entry name" value="ABC_tran"/>
    <property type="match status" value="1"/>
</dbReference>
<dbReference type="NCBIfam" id="TIGR01727">
    <property type="entry name" value="oligo_HPY"/>
    <property type="match status" value="1"/>
</dbReference>
<organism evidence="9 10">
    <name type="scientific">Camelliibacillus cellulosilyticus</name>
    <dbReference type="NCBI Taxonomy" id="2174486"/>
    <lineage>
        <taxon>Bacteria</taxon>
        <taxon>Bacillati</taxon>
        <taxon>Bacillota</taxon>
        <taxon>Bacilli</taxon>
        <taxon>Bacillales</taxon>
        <taxon>Sporolactobacillaceae</taxon>
        <taxon>Camelliibacillus</taxon>
    </lineage>
</organism>
<dbReference type="InterPro" id="IPR017871">
    <property type="entry name" value="ABC_transporter-like_CS"/>
</dbReference>
<dbReference type="InterPro" id="IPR003439">
    <property type="entry name" value="ABC_transporter-like_ATP-bd"/>
</dbReference>
<comment type="caution">
    <text evidence="9">The sequence shown here is derived from an EMBL/GenBank/DDBJ whole genome shotgun (WGS) entry which is preliminary data.</text>
</comment>
<keyword evidence="10" id="KW-1185">Reference proteome</keyword>
<dbReference type="Pfam" id="PF08352">
    <property type="entry name" value="oligo_HPY"/>
    <property type="match status" value="1"/>
</dbReference>
<evidence type="ECO:0000313" key="10">
    <source>
        <dbReference type="Proteomes" id="UP001596022"/>
    </source>
</evidence>
<reference evidence="10" key="1">
    <citation type="journal article" date="2019" name="Int. J. Syst. Evol. Microbiol.">
        <title>The Global Catalogue of Microorganisms (GCM) 10K type strain sequencing project: providing services to taxonomists for standard genome sequencing and annotation.</title>
        <authorList>
            <consortium name="The Broad Institute Genomics Platform"/>
            <consortium name="The Broad Institute Genome Sequencing Center for Infectious Disease"/>
            <person name="Wu L."/>
            <person name="Ma J."/>
        </authorList>
    </citation>
    <scope>NUCLEOTIDE SEQUENCE [LARGE SCALE GENOMIC DNA]</scope>
    <source>
        <strain evidence="10">CGMCC 1.16306</strain>
    </source>
</reference>
<gene>
    <name evidence="9" type="ORF">ACFO4N_11160</name>
</gene>
<feature type="domain" description="ABC transporter" evidence="8">
    <location>
        <begin position="9"/>
        <end position="256"/>
    </location>
</feature>